<dbReference type="Pfam" id="PF02727">
    <property type="entry name" value="Cu_amine_oxidN2"/>
    <property type="match status" value="1"/>
</dbReference>
<evidence type="ECO:0000256" key="7">
    <source>
        <dbReference type="PIRSR" id="PIRSR600269-50"/>
    </source>
</evidence>
<evidence type="ECO:0000256" key="3">
    <source>
        <dbReference type="ARBA" id="ARBA00022723"/>
    </source>
</evidence>
<reference evidence="13" key="1">
    <citation type="submission" date="2014-08" db="EMBL/GenBank/DDBJ databases">
        <authorList>
            <person name="Sharma Rahul"/>
            <person name="Thines Marco"/>
        </authorList>
    </citation>
    <scope>NUCLEOTIDE SEQUENCE</scope>
</reference>
<dbReference type="PROSITE" id="PS01164">
    <property type="entry name" value="COPPER_AMINE_OXID_1"/>
    <property type="match status" value="1"/>
</dbReference>
<evidence type="ECO:0000256" key="8">
    <source>
        <dbReference type="PIRSR" id="PIRSR600269-51"/>
    </source>
</evidence>
<feature type="compositionally biased region" description="Polar residues" evidence="10">
    <location>
        <begin position="668"/>
        <end position="678"/>
    </location>
</feature>
<dbReference type="GO" id="GO:0008131">
    <property type="term" value="F:primary methylamine oxidase activity"/>
    <property type="evidence" value="ECO:0007669"/>
    <property type="project" value="InterPro"/>
</dbReference>
<evidence type="ECO:0000256" key="1">
    <source>
        <dbReference type="ARBA" id="ARBA00001935"/>
    </source>
</evidence>
<evidence type="ECO:0000259" key="12">
    <source>
        <dbReference type="Pfam" id="PF02727"/>
    </source>
</evidence>
<dbReference type="InterPro" id="IPR036460">
    <property type="entry name" value="Cu_amine_oxidase_C_sf"/>
</dbReference>
<keyword evidence="3 9" id="KW-0479">Metal-binding</keyword>
<dbReference type="InterPro" id="IPR015798">
    <property type="entry name" value="Cu_amine_oxidase_C"/>
</dbReference>
<dbReference type="InterPro" id="IPR049948">
    <property type="entry name" value="Cu_Am_ox_TPQ-bd"/>
</dbReference>
<feature type="region of interest" description="Disordered" evidence="10">
    <location>
        <begin position="668"/>
        <end position="692"/>
    </location>
</feature>
<evidence type="ECO:0000259" key="11">
    <source>
        <dbReference type="Pfam" id="PF01179"/>
    </source>
</evidence>
<feature type="compositionally biased region" description="Basic and acidic residues" evidence="10">
    <location>
        <begin position="680"/>
        <end position="692"/>
    </location>
</feature>
<name>A0A0F7SSI2_PHARH</name>
<evidence type="ECO:0000256" key="9">
    <source>
        <dbReference type="RuleBase" id="RU000672"/>
    </source>
</evidence>
<evidence type="ECO:0000256" key="5">
    <source>
        <dbReference type="ARBA" id="ARBA00023002"/>
    </source>
</evidence>
<organism evidence="13">
    <name type="scientific">Phaffia rhodozyma</name>
    <name type="common">Yeast</name>
    <name type="synonym">Xanthophyllomyces dendrorhous</name>
    <dbReference type="NCBI Taxonomy" id="264483"/>
    <lineage>
        <taxon>Eukaryota</taxon>
        <taxon>Fungi</taxon>
        <taxon>Dikarya</taxon>
        <taxon>Basidiomycota</taxon>
        <taxon>Agaricomycotina</taxon>
        <taxon>Tremellomycetes</taxon>
        <taxon>Cystofilobasidiales</taxon>
        <taxon>Mrakiaceae</taxon>
        <taxon>Phaffia</taxon>
    </lineage>
</organism>
<protein>
    <recommendedName>
        <fullName evidence="9">Amine oxidase</fullName>
        <ecNumber evidence="9">1.4.3.-</ecNumber>
    </recommendedName>
</protein>
<comment type="PTM">
    <text evidence="8 9">Topaquinone (TPQ) is generated by copper-dependent autoxidation of a specific tyrosyl residue.</text>
</comment>
<dbReference type="Gene3D" id="2.70.98.20">
    <property type="entry name" value="Copper amine oxidase, catalytic domain"/>
    <property type="match status" value="1"/>
</dbReference>
<evidence type="ECO:0000256" key="2">
    <source>
        <dbReference type="ARBA" id="ARBA00007983"/>
    </source>
</evidence>
<keyword evidence="5 9" id="KW-0560">Oxidoreductase</keyword>
<comment type="cofactor">
    <cofactor evidence="9">
        <name>Cu cation</name>
        <dbReference type="ChEBI" id="CHEBI:23378"/>
    </cofactor>
    <text evidence="9">Contains 1 topaquinone per subunit.</text>
</comment>
<evidence type="ECO:0000256" key="6">
    <source>
        <dbReference type="ARBA" id="ARBA00023008"/>
    </source>
</evidence>
<dbReference type="AlphaFoldDB" id="A0A0F7SSI2"/>
<sequence>MSPIVLDTLAKALPSTDSSAASQLHPLASLTSEELVKVTDIVKAYNPTKSCSFRRVYLKEPPKAQVLPYLVAFNAGNPLPSPPPRRAQALLYFQGELPFIETLVDIGAGKVIGQRVLEGMHGGGDDEEMFKVAAGALASPMVQAELKRLQIPEGCEVVAEPWPYGTDDEPQSLRLFEVWMFLNSKETKHHPSANFYGHPLDFAAVVDGRDFSVIRIDRMPTTAEFSASTDPTKTYEHHADSEYAPELLPGGLRQDLKPIHITQPQGVSFTIEGERVRWQKWDFTLNFDLREGMILRDVKYDGRPIFYRVSTSEMTVPYGDPRSPVHRKSAYDFGEAGAGQMANNLQLGCDCLGVIHYIDGLAVKPDGSPLVLPNTICVHEQDGGIGWKHTNVRTGRADVARSRELVLQLILTVGNYEYALYWIFDTAGVLHWEIRATGIMSVTPIEAGVDAANTIKYGSVVAPGVFAPDHQHIFNLRIDPAIDGYESSTVVYDETHPMERNEKNPHGVGFETRQTKVNREGAFNLDWQTNRVVKMINPSKLNRHSGKPVGYKIVAPPTQLGLAHETSMHNQRGEFVNNHIHYTKHDEEELFAAGEHPWQSVGGQGGCRTWAARQREVKTGEGVVWFTLGFTHATKPEDWPVMPVETFRMHFKPVHFFEQNPALDVAPSTQQFNQSTKADVSGEKKKYCSTDN</sequence>
<dbReference type="GO" id="GO:0048038">
    <property type="term" value="F:quinone binding"/>
    <property type="evidence" value="ECO:0007669"/>
    <property type="project" value="InterPro"/>
</dbReference>
<feature type="domain" description="Copper amine oxidase catalytic" evidence="11">
    <location>
        <begin position="259"/>
        <end position="663"/>
    </location>
</feature>
<evidence type="ECO:0000313" key="13">
    <source>
        <dbReference type="EMBL" id="CED83505.1"/>
    </source>
</evidence>
<evidence type="ECO:0000256" key="4">
    <source>
        <dbReference type="ARBA" id="ARBA00022772"/>
    </source>
</evidence>
<proteinExistence type="inferred from homology"/>
<dbReference type="EMBL" id="LN483142">
    <property type="protein sequence ID" value="CED83505.1"/>
    <property type="molecule type" value="Genomic_DNA"/>
</dbReference>
<feature type="domain" description="Copper amine oxidase N2-terminal" evidence="12">
    <location>
        <begin position="25"/>
        <end position="115"/>
    </location>
</feature>
<accession>A0A0F7SSI2</accession>
<dbReference type="InterPro" id="IPR015800">
    <property type="entry name" value="Cu_amine_oxidase_N2"/>
</dbReference>
<feature type="modified residue" description="2',4',5'-topaquinone" evidence="8">
    <location>
        <position position="416"/>
    </location>
</feature>
<dbReference type="PANTHER" id="PTHR10638:SF91">
    <property type="entry name" value="AMINE OXIDASE"/>
    <property type="match status" value="1"/>
</dbReference>
<dbReference type="EC" id="1.4.3.-" evidence="9"/>
<dbReference type="SUPFAM" id="SSF54416">
    <property type="entry name" value="Amine oxidase N-terminal region"/>
    <property type="match status" value="2"/>
</dbReference>
<dbReference type="PANTHER" id="PTHR10638">
    <property type="entry name" value="COPPER AMINE OXIDASE"/>
    <property type="match status" value="1"/>
</dbReference>
<comment type="similarity">
    <text evidence="2 9">Belongs to the copper/topaquinone oxidase family.</text>
</comment>
<keyword evidence="4 7" id="KW-0801">TPQ</keyword>
<dbReference type="GO" id="GO:0005507">
    <property type="term" value="F:copper ion binding"/>
    <property type="evidence" value="ECO:0007669"/>
    <property type="project" value="InterPro"/>
</dbReference>
<feature type="active site" description="Proton acceptor" evidence="7">
    <location>
        <position position="332"/>
    </location>
</feature>
<dbReference type="InterPro" id="IPR016182">
    <property type="entry name" value="Cu_amine_oxidase_N-reg"/>
</dbReference>
<evidence type="ECO:0000256" key="10">
    <source>
        <dbReference type="SAM" id="MobiDB-lite"/>
    </source>
</evidence>
<dbReference type="Gene3D" id="3.10.450.40">
    <property type="match status" value="2"/>
</dbReference>
<feature type="active site" description="Schiff-base intermediate with substrate; via topaquinone" evidence="7">
    <location>
        <position position="416"/>
    </location>
</feature>
<comment type="cofactor">
    <cofactor evidence="1">
        <name>Cu cation</name>
        <dbReference type="ChEBI" id="CHEBI:23378"/>
    </cofactor>
</comment>
<dbReference type="Pfam" id="PF01179">
    <property type="entry name" value="Cu_amine_oxid"/>
    <property type="match status" value="1"/>
</dbReference>
<dbReference type="GO" id="GO:0009308">
    <property type="term" value="P:amine metabolic process"/>
    <property type="evidence" value="ECO:0007669"/>
    <property type="project" value="UniProtKB-UniRule"/>
</dbReference>
<dbReference type="InterPro" id="IPR000269">
    <property type="entry name" value="Cu_amine_oxidase"/>
</dbReference>
<dbReference type="SUPFAM" id="SSF49998">
    <property type="entry name" value="Amine oxidase catalytic domain"/>
    <property type="match status" value="1"/>
</dbReference>
<keyword evidence="6 9" id="KW-0186">Copper</keyword>